<dbReference type="GO" id="GO:0035556">
    <property type="term" value="P:intracellular signal transduction"/>
    <property type="evidence" value="ECO:0007669"/>
    <property type="project" value="TreeGrafter"/>
</dbReference>
<dbReference type="Pfam" id="PF00069">
    <property type="entry name" value="Pkinase"/>
    <property type="match status" value="1"/>
</dbReference>
<evidence type="ECO:0000259" key="4">
    <source>
        <dbReference type="PROSITE" id="PS50011"/>
    </source>
</evidence>
<keyword evidence="1" id="KW-0547">Nucleotide-binding</keyword>
<dbReference type="GO" id="GO:0005524">
    <property type="term" value="F:ATP binding"/>
    <property type="evidence" value="ECO:0007669"/>
    <property type="project" value="UniProtKB-KW"/>
</dbReference>
<dbReference type="PROSITE" id="PS00108">
    <property type="entry name" value="PROTEIN_KINASE_ST"/>
    <property type="match status" value="1"/>
</dbReference>
<dbReference type="PROSITE" id="PS50011">
    <property type="entry name" value="PROTEIN_KINASE_DOM"/>
    <property type="match status" value="1"/>
</dbReference>
<dbReference type="STRING" id="1051890.A0A3N4LNM0"/>
<feature type="region of interest" description="Disordered" evidence="3">
    <location>
        <begin position="160"/>
        <end position="182"/>
    </location>
</feature>
<protein>
    <submittedName>
        <fullName evidence="5">Kinase-like protein</fullName>
    </submittedName>
</protein>
<dbReference type="InterPro" id="IPR000719">
    <property type="entry name" value="Prot_kinase_dom"/>
</dbReference>
<organism evidence="5 6">
    <name type="scientific">Terfezia boudieri ATCC MYA-4762</name>
    <dbReference type="NCBI Taxonomy" id="1051890"/>
    <lineage>
        <taxon>Eukaryota</taxon>
        <taxon>Fungi</taxon>
        <taxon>Dikarya</taxon>
        <taxon>Ascomycota</taxon>
        <taxon>Pezizomycotina</taxon>
        <taxon>Pezizomycetes</taxon>
        <taxon>Pezizales</taxon>
        <taxon>Pezizaceae</taxon>
        <taxon>Terfezia</taxon>
    </lineage>
</organism>
<feature type="region of interest" description="Disordered" evidence="3">
    <location>
        <begin position="60"/>
        <end position="109"/>
    </location>
</feature>
<feature type="compositionally biased region" description="Low complexity" evidence="3">
    <location>
        <begin position="100"/>
        <end position="109"/>
    </location>
</feature>
<name>A0A3N4LNM0_9PEZI</name>
<dbReference type="InterPro" id="IPR011009">
    <property type="entry name" value="Kinase-like_dom_sf"/>
</dbReference>
<feature type="region of interest" description="Disordered" evidence="3">
    <location>
        <begin position="207"/>
        <end position="247"/>
    </location>
</feature>
<evidence type="ECO:0000256" key="3">
    <source>
        <dbReference type="SAM" id="MobiDB-lite"/>
    </source>
</evidence>
<dbReference type="GO" id="GO:0005737">
    <property type="term" value="C:cytoplasm"/>
    <property type="evidence" value="ECO:0007669"/>
    <property type="project" value="TreeGrafter"/>
</dbReference>
<dbReference type="GO" id="GO:0004674">
    <property type="term" value="F:protein serine/threonine kinase activity"/>
    <property type="evidence" value="ECO:0007669"/>
    <property type="project" value="TreeGrafter"/>
</dbReference>
<sequence>MHPLLTPVKDQPESPLTPNSASELRVPGTIPFSPGFGTTGAPPIRPSASFLSHSNSFEFSPSSVASSPGMEHIPRMTPLPSPIVRGGSPGPWHRMRSRSASRPTSRSSLSVFNSGDSVFVTTAGETVSQAVNAQSQRKIYQGLASAVPQNSTVHTSGEFSLEVPGANTKSRHPAGVPKAESETMGLGISDAVVGIKREECLAKNARHRATSIESISESSPSAAGGRSSLSSSSSVSSTDTAPTAVSDDKEIRTFKKTRLAEFEAYSVPGNELKRWKAIRLLGQGTFSKVMLATSEENPQYHMDQAPSDDDRAEEDKDRGLDPRFLVAVKIVENSAAGGASRDRVESSLKRELDILKTVDHPSLVQLKAFSIQPSRALLILPYCPGGDLFDLASEHRELLTPPLIRRVFAELIGAIRYLHKNGIVHRDVKLENVLMNLTPSQISNLSNHPFNHPHPLITLTDLGLSKRVDFVNDPILTTRCGSEDYASPELLMGQPYDGRQTDAWALGVLLYALLEGRLPFDPLPGAGNKMRSRTAHRIARCEWKWLNLNEEEATYDVELQGGKEIVNGLLKRANKRVGLDKVEEDTWVKEAIQVELKRIDENVNA</sequence>
<dbReference type="Proteomes" id="UP000267821">
    <property type="component" value="Unassembled WGS sequence"/>
</dbReference>
<dbReference type="PANTHER" id="PTHR24346:SF30">
    <property type="entry name" value="MATERNAL EMBRYONIC LEUCINE ZIPPER KINASE"/>
    <property type="match status" value="1"/>
</dbReference>
<dbReference type="Gene3D" id="1.10.510.10">
    <property type="entry name" value="Transferase(Phosphotransferase) domain 1"/>
    <property type="match status" value="1"/>
</dbReference>
<feature type="compositionally biased region" description="Low complexity" evidence="3">
    <location>
        <begin position="211"/>
        <end position="245"/>
    </location>
</feature>
<dbReference type="OrthoDB" id="410920at2759"/>
<reference evidence="5 6" key="1">
    <citation type="journal article" date="2018" name="Nat. Ecol. Evol.">
        <title>Pezizomycetes genomes reveal the molecular basis of ectomycorrhizal truffle lifestyle.</title>
        <authorList>
            <person name="Murat C."/>
            <person name="Payen T."/>
            <person name="Noel B."/>
            <person name="Kuo A."/>
            <person name="Morin E."/>
            <person name="Chen J."/>
            <person name="Kohler A."/>
            <person name="Krizsan K."/>
            <person name="Balestrini R."/>
            <person name="Da Silva C."/>
            <person name="Montanini B."/>
            <person name="Hainaut M."/>
            <person name="Levati E."/>
            <person name="Barry K.W."/>
            <person name="Belfiori B."/>
            <person name="Cichocki N."/>
            <person name="Clum A."/>
            <person name="Dockter R.B."/>
            <person name="Fauchery L."/>
            <person name="Guy J."/>
            <person name="Iotti M."/>
            <person name="Le Tacon F."/>
            <person name="Lindquist E.A."/>
            <person name="Lipzen A."/>
            <person name="Malagnac F."/>
            <person name="Mello A."/>
            <person name="Molinier V."/>
            <person name="Miyauchi S."/>
            <person name="Poulain J."/>
            <person name="Riccioni C."/>
            <person name="Rubini A."/>
            <person name="Sitrit Y."/>
            <person name="Splivallo R."/>
            <person name="Traeger S."/>
            <person name="Wang M."/>
            <person name="Zifcakova L."/>
            <person name="Wipf D."/>
            <person name="Zambonelli A."/>
            <person name="Paolocci F."/>
            <person name="Nowrousian M."/>
            <person name="Ottonello S."/>
            <person name="Baldrian P."/>
            <person name="Spatafora J.W."/>
            <person name="Henrissat B."/>
            <person name="Nagy L.G."/>
            <person name="Aury J.M."/>
            <person name="Wincker P."/>
            <person name="Grigoriev I.V."/>
            <person name="Bonfante P."/>
            <person name="Martin F.M."/>
        </authorList>
    </citation>
    <scope>NUCLEOTIDE SEQUENCE [LARGE SCALE GENOMIC DNA]</scope>
    <source>
        <strain evidence="5 6">ATCC MYA-4762</strain>
    </source>
</reference>
<dbReference type="FunFam" id="1.10.510.10:FF:000640">
    <property type="entry name" value="Serine/threonine-protein kinase PRR1"/>
    <property type="match status" value="1"/>
</dbReference>
<dbReference type="AlphaFoldDB" id="A0A3N4LNM0"/>
<keyword evidence="6" id="KW-1185">Reference proteome</keyword>
<dbReference type="FunCoup" id="A0A3N4LNM0">
    <property type="interactions" value="94"/>
</dbReference>
<feature type="region of interest" description="Disordered" evidence="3">
    <location>
        <begin position="1"/>
        <end position="26"/>
    </location>
</feature>
<evidence type="ECO:0000256" key="2">
    <source>
        <dbReference type="ARBA" id="ARBA00022840"/>
    </source>
</evidence>
<proteinExistence type="predicted"/>
<dbReference type="PANTHER" id="PTHR24346">
    <property type="entry name" value="MAP/MICROTUBULE AFFINITY-REGULATING KINASE"/>
    <property type="match status" value="1"/>
</dbReference>
<feature type="region of interest" description="Disordered" evidence="3">
    <location>
        <begin position="294"/>
        <end position="316"/>
    </location>
</feature>
<dbReference type="SMART" id="SM00220">
    <property type="entry name" value="S_TKc"/>
    <property type="match status" value="1"/>
</dbReference>
<evidence type="ECO:0000313" key="6">
    <source>
        <dbReference type="Proteomes" id="UP000267821"/>
    </source>
</evidence>
<keyword evidence="5" id="KW-0808">Transferase</keyword>
<evidence type="ECO:0000256" key="1">
    <source>
        <dbReference type="ARBA" id="ARBA00022741"/>
    </source>
</evidence>
<feature type="domain" description="Protein kinase" evidence="4">
    <location>
        <begin position="275"/>
        <end position="588"/>
    </location>
</feature>
<accession>A0A3N4LNM0</accession>
<dbReference type="InterPro" id="IPR008271">
    <property type="entry name" value="Ser/Thr_kinase_AS"/>
</dbReference>
<keyword evidence="5" id="KW-0418">Kinase</keyword>
<dbReference type="InParanoid" id="A0A3N4LNM0"/>
<dbReference type="EMBL" id="ML121553">
    <property type="protein sequence ID" value="RPB22271.1"/>
    <property type="molecule type" value="Genomic_DNA"/>
</dbReference>
<keyword evidence="2" id="KW-0067">ATP-binding</keyword>
<dbReference type="SUPFAM" id="SSF56112">
    <property type="entry name" value="Protein kinase-like (PK-like)"/>
    <property type="match status" value="1"/>
</dbReference>
<gene>
    <name evidence="5" type="ORF">L211DRAFT_789192</name>
</gene>
<evidence type="ECO:0000313" key="5">
    <source>
        <dbReference type="EMBL" id="RPB22271.1"/>
    </source>
</evidence>